<proteinExistence type="predicted"/>
<dbReference type="Proteomes" id="UP000613768">
    <property type="component" value="Unassembled WGS sequence"/>
</dbReference>
<evidence type="ECO:0000313" key="4">
    <source>
        <dbReference type="Proteomes" id="UP000613768"/>
    </source>
</evidence>
<dbReference type="PANTHER" id="PTHR30222:SF17">
    <property type="entry name" value="SPERMIDINE_PUTRESCINE-BINDING PERIPLASMIC PROTEIN"/>
    <property type="match status" value="1"/>
</dbReference>
<dbReference type="EMBL" id="JACYTR010000055">
    <property type="protein sequence ID" value="MBD8527548.1"/>
    <property type="molecule type" value="Genomic_DNA"/>
</dbReference>
<feature type="chain" id="PRO_5043688780" evidence="2">
    <location>
        <begin position="23"/>
        <end position="367"/>
    </location>
</feature>
<comment type="caution">
    <text evidence="3">The sequence shown here is derived from an EMBL/GenBank/DDBJ whole genome shotgun (WGS) entry which is preliminary data.</text>
</comment>
<accession>A0AAW3ZNK2</accession>
<dbReference type="InterPro" id="IPR006059">
    <property type="entry name" value="SBP"/>
</dbReference>
<evidence type="ECO:0000256" key="1">
    <source>
        <dbReference type="ARBA" id="ARBA00022729"/>
    </source>
</evidence>
<protein>
    <submittedName>
        <fullName evidence="3">Extracellular solute-binding protein</fullName>
    </submittedName>
</protein>
<dbReference type="SUPFAM" id="SSF53850">
    <property type="entry name" value="Periplasmic binding protein-like II"/>
    <property type="match status" value="1"/>
</dbReference>
<organism evidence="3 4">
    <name type="scientific">Pseudomarimonas arenosa</name>
    <dbReference type="NCBI Taxonomy" id="2774145"/>
    <lineage>
        <taxon>Bacteria</taxon>
        <taxon>Pseudomonadati</taxon>
        <taxon>Pseudomonadota</taxon>
        <taxon>Gammaproteobacteria</taxon>
        <taxon>Lysobacterales</taxon>
        <taxon>Lysobacteraceae</taxon>
        <taxon>Pseudomarimonas</taxon>
    </lineage>
</organism>
<dbReference type="Gene3D" id="3.40.190.10">
    <property type="entry name" value="Periplasmic binding protein-like II"/>
    <property type="match status" value="2"/>
</dbReference>
<keyword evidence="1 2" id="KW-0732">Signal</keyword>
<keyword evidence="4" id="KW-1185">Reference proteome</keyword>
<gene>
    <name evidence="3" type="ORF">IFO71_17530</name>
</gene>
<dbReference type="RefSeq" id="WP_192030967.1">
    <property type="nucleotide sequence ID" value="NZ_JACYTR010000055.1"/>
</dbReference>
<evidence type="ECO:0000313" key="3">
    <source>
        <dbReference type="EMBL" id="MBD8527548.1"/>
    </source>
</evidence>
<dbReference type="AlphaFoldDB" id="A0AAW3ZNK2"/>
<sequence>MKIRNSLWAAVALSLVPAVGCAVELKVLEWEGYISLYEKEFEAWAKSKGKDIDLVLVAKPDGSPFYIGSADDIFEQVRKKAADVVTPTHNYYKQERGKLMQLLLPLDTSKLGNYASIYPSLRNATFSKNDKGEVHALPLLGGSYALAYDSAKVKAPDSWHVLLRPEAKGKFTVTGDQFEANVYQMAMLAGVKPADVYDYDKMTPEQRQQTAEYLKTLVANADSFWGGLPSVEQLAKLEYATDYWFGVAAANAAGQKWKFASPKEGVTVWLDNVSIAGHVGSDPAKLEAAYMLLDYTVSEEAQAAIAKAFGSVIVNPKAKAKLSPDQASAQPGEDFFVEERFWQPLSDRSRNGFKKMWDDALAAAGKK</sequence>
<feature type="signal peptide" evidence="2">
    <location>
        <begin position="1"/>
        <end position="22"/>
    </location>
</feature>
<name>A0AAW3ZNK2_9GAMM</name>
<reference evidence="3 4" key="1">
    <citation type="submission" date="2020-09" db="EMBL/GenBank/DDBJ databases">
        <title>Pseudoxanthomonas sp. CAU 1598 isolated from sand of Yaerae Beach.</title>
        <authorList>
            <person name="Kim W."/>
        </authorList>
    </citation>
    <scope>NUCLEOTIDE SEQUENCE [LARGE SCALE GENOMIC DNA]</scope>
    <source>
        <strain evidence="3 4">CAU 1598</strain>
    </source>
</reference>
<dbReference type="Pfam" id="PF13416">
    <property type="entry name" value="SBP_bac_8"/>
    <property type="match status" value="1"/>
</dbReference>
<evidence type="ECO:0000256" key="2">
    <source>
        <dbReference type="SAM" id="SignalP"/>
    </source>
</evidence>
<dbReference type="PANTHER" id="PTHR30222">
    <property type="entry name" value="SPERMIDINE/PUTRESCINE-BINDING PERIPLASMIC PROTEIN"/>
    <property type="match status" value="1"/>
</dbReference>